<evidence type="ECO:0000256" key="1">
    <source>
        <dbReference type="SAM" id="SignalP"/>
    </source>
</evidence>
<keyword evidence="3" id="KW-1185">Reference proteome</keyword>
<sequence length="126" mass="13514">MFSTLLAPWAAGAILMVGASTAQAIPITLKACQAQNLQGPCTDVTFTLNSCTTIPRAYNDLARSVAAPSALFKIECILYEENWINPGQSQETTLLDLIPGIFVPPGINVGDDLKNSVSNFKCSYIF</sequence>
<feature type="chain" id="PRO_5042204743" evidence="1">
    <location>
        <begin position="25"/>
        <end position="126"/>
    </location>
</feature>
<comment type="caution">
    <text evidence="2">The sequence shown here is derived from an EMBL/GenBank/DDBJ whole genome shotgun (WGS) entry which is preliminary data.</text>
</comment>
<dbReference type="AlphaFoldDB" id="A0AAD7AX88"/>
<name>A0AAD7AX88_MYCRO</name>
<evidence type="ECO:0000313" key="2">
    <source>
        <dbReference type="EMBL" id="KAJ7601524.1"/>
    </source>
</evidence>
<protein>
    <submittedName>
        <fullName evidence="2">Uncharacterized protein</fullName>
    </submittedName>
</protein>
<dbReference type="Proteomes" id="UP001221757">
    <property type="component" value="Unassembled WGS sequence"/>
</dbReference>
<reference evidence="2" key="1">
    <citation type="submission" date="2023-03" db="EMBL/GenBank/DDBJ databases">
        <title>Massive genome expansion in bonnet fungi (Mycena s.s.) driven by repeated elements and novel gene families across ecological guilds.</title>
        <authorList>
            <consortium name="Lawrence Berkeley National Laboratory"/>
            <person name="Harder C.B."/>
            <person name="Miyauchi S."/>
            <person name="Viragh M."/>
            <person name="Kuo A."/>
            <person name="Thoen E."/>
            <person name="Andreopoulos B."/>
            <person name="Lu D."/>
            <person name="Skrede I."/>
            <person name="Drula E."/>
            <person name="Henrissat B."/>
            <person name="Morin E."/>
            <person name="Kohler A."/>
            <person name="Barry K."/>
            <person name="LaButti K."/>
            <person name="Morin E."/>
            <person name="Salamov A."/>
            <person name="Lipzen A."/>
            <person name="Mereny Z."/>
            <person name="Hegedus B."/>
            <person name="Baldrian P."/>
            <person name="Stursova M."/>
            <person name="Weitz H."/>
            <person name="Taylor A."/>
            <person name="Grigoriev I.V."/>
            <person name="Nagy L.G."/>
            <person name="Martin F."/>
            <person name="Kauserud H."/>
        </authorList>
    </citation>
    <scope>NUCLEOTIDE SEQUENCE</scope>
    <source>
        <strain evidence="2">CBHHK067</strain>
    </source>
</reference>
<dbReference type="EMBL" id="JARKIE010001550">
    <property type="protein sequence ID" value="KAJ7601524.1"/>
    <property type="molecule type" value="Genomic_DNA"/>
</dbReference>
<organism evidence="2 3">
    <name type="scientific">Mycena rosella</name>
    <name type="common">Pink bonnet</name>
    <name type="synonym">Agaricus rosellus</name>
    <dbReference type="NCBI Taxonomy" id="1033263"/>
    <lineage>
        <taxon>Eukaryota</taxon>
        <taxon>Fungi</taxon>
        <taxon>Dikarya</taxon>
        <taxon>Basidiomycota</taxon>
        <taxon>Agaricomycotina</taxon>
        <taxon>Agaricomycetes</taxon>
        <taxon>Agaricomycetidae</taxon>
        <taxon>Agaricales</taxon>
        <taxon>Marasmiineae</taxon>
        <taxon>Mycenaceae</taxon>
        <taxon>Mycena</taxon>
    </lineage>
</organism>
<evidence type="ECO:0000313" key="3">
    <source>
        <dbReference type="Proteomes" id="UP001221757"/>
    </source>
</evidence>
<feature type="signal peptide" evidence="1">
    <location>
        <begin position="1"/>
        <end position="24"/>
    </location>
</feature>
<accession>A0AAD7AX88</accession>
<keyword evidence="1" id="KW-0732">Signal</keyword>
<gene>
    <name evidence="2" type="ORF">B0H17DRAFT_1155275</name>
</gene>
<proteinExistence type="predicted"/>